<dbReference type="PROSITE" id="PS51194">
    <property type="entry name" value="HELICASE_CTER"/>
    <property type="match status" value="1"/>
</dbReference>
<dbReference type="GO" id="GO:0004386">
    <property type="term" value="F:helicase activity"/>
    <property type="evidence" value="ECO:0007669"/>
    <property type="project" value="UniProtKB-KW"/>
</dbReference>
<sequence>MNHPFFSRRFSPLELSAARRLIPRATVEVPPEGMGSDRITVLFTLSDGPPPAEITLWLSPKDLLCACPLCGIEGDLPCPHAIAALEILREKAPRDIETPGESSLPPPSSPSRLVRASRRAPPRITALVLAGHREAPLFVALKDNGDLLSPEEFAPLTQQAREGESLPMVTALFAAAFVPFTDQRPGQTLRGFRPRRGETDSLFALLREGLPVLSARTRSPYRVLPPTPPPRLRLTGEWAEDPGAQLRLHATIDSPEGPLSPKIHFFFSFGETAIVCGEGKIRFFLPDPPLSRPAMRLVERALRGDSLAPAEWMPLLDPERQGTDISSLLAFNPPEMAPDYLSGKNAPPVVRIEGLGEGGLSLLPEIRYSKGVSLPLFGPDRHRLGDYLSDSDGTRVRLISRDRERELYFRNVFEKITRLSHSGKKIPVQRTDVASILDRTLPALESAGFTIDRGALFGDEIIGGPVSLTLDLFAGTDEKIRVTARLLTKAGTFPLPGRKKGEEDSPLLPLPHGPSVYLEGPERRQEEEIRQLFALDGNGQAQASRYYVSMLHLLRPDLPFAPSPEMDLSPFSPMPVSGNDFDRLAQVFSASLRPYQKEAVSFLHSLAREKLSGILADEMGLGKTISVLGFLLMQKLTGRFSPEERPPIVALPASLLYNWAHEAQRFCPGILLHLHAGPDRWKRFQALVSPPDLILTTFGTLRNDPQLAQGPPFAALVMDEAHQVKNPDSLTHKALSQIPARLRIAVTGTPVENHLTDLWGLFALLMPGLLGSRSQFERRFLREETSGEERNRRITLLRNLVSPLILRRTKEMVLRDLPPKMEVEIWVDPTEDELLHIHEIKSQARRQIEQMGEVEGAPLRMAYLTLLLRLRQQACHPGLLPPELRGKRGHSSKFILTLDKIAEGVEEGHKILLFSQFTGMLDLFEEALPSRGISTVRLDGSTPISERQKRVALFQSDAPDSPRVFLSSLKAGGVGLTLTKADYVFHYDPWWNPQVEAQASDRSHRIGQTRSVFIYRFLVRGTVEERVQDLKKVKRDIFSRLLGGEESLAEGGDALSLEEMRALIDFGQ</sequence>
<feature type="region of interest" description="Disordered" evidence="3">
    <location>
        <begin position="95"/>
        <end position="116"/>
    </location>
</feature>
<dbReference type="SMART" id="SM00487">
    <property type="entry name" value="DEXDc"/>
    <property type="match status" value="1"/>
</dbReference>
<dbReference type="GO" id="GO:0016787">
    <property type="term" value="F:hydrolase activity"/>
    <property type="evidence" value="ECO:0007669"/>
    <property type="project" value="UniProtKB-KW"/>
</dbReference>
<dbReference type="EMBL" id="GG693888">
    <property type="protein sequence ID" value="EES51516.1"/>
    <property type="molecule type" value="Genomic_DNA"/>
</dbReference>
<evidence type="ECO:0000259" key="4">
    <source>
        <dbReference type="PROSITE" id="PS50966"/>
    </source>
</evidence>
<dbReference type="Pfam" id="PF00271">
    <property type="entry name" value="Helicase_C"/>
    <property type="match status" value="1"/>
</dbReference>
<dbReference type="Pfam" id="PF00176">
    <property type="entry name" value="SNF2-rel_dom"/>
    <property type="match status" value="1"/>
</dbReference>
<evidence type="ECO:0000313" key="8">
    <source>
        <dbReference type="Proteomes" id="UP000009374"/>
    </source>
</evidence>
<dbReference type="GO" id="GO:0005524">
    <property type="term" value="F:ATP binding"/>
    <property type="evidence" value="ECO:0007669"/>
    <property type="project" value="InterPro"/>
</dbReference>
<dbReference type="InterPro" id="IPR049730">
    <property type="entry name" value="SNF2/RAD54-like_C"/>
</dbReference>
<dbReference type="Gene3D" id="3.40.50.300">
    <property type="entry name" value="P-loop containing nucleotide triphosphate hydrolases"/>
    <property type="match status" value="1"/>
</dbReference>
<dbReference type="PANTHER" id="PTHR10799">
    <property type="entry name" value="SNF2/RAD54 HELICASE FAMILY"/>
    <property type="match status" value="1"/>
</dbReference>
<keyword evidence="2" id="KW-0862">Zinc</keyword>
<accession>C6I0R6</accession>
<dbReference type="InterPro" id="IPR001650">
    <property type="entry name" value="Helicase_C-like"/>
</dbReference>
<dbReference type="InterPro" id="IPR000330">
    <property type="entry name" value="SNF2_N"/>
</dbReference>
<keyword evidence="2" id="KW-0479">Metal-binding</keyword>
<keyword evidence="7" id="KW-0547">Nucleotide-binding</keyword>
<feature type="domain" description="Helicase C-terminal" evidence="6">
    <location>
        <begin position="897"/>
        <end position="1056"/>
    </location>
</feature>
<dbReference type="PROSITE" id="PS50966">
    <property type="entry name" value="ZF_SWIM"/>
    <property type="match status" value="1"/>
</dbReference>
<dbReference type="InterPro" id="IPR014001">
    <property type="entry name" value="Helicase_ATP-bd"/>
</dbReference>
<dbReference type="InterPro" id="IPR007527">
    <property type="entry name" value="Znf_SWIM"/>
</dbReference>
<dbReference type="PROSITE" id="PS51192">
    <property type="entry name" value="HELICASE_ATP_BIND_1"/>
    <property type="match status" value="1"/>
</dbReference>
<keyword evidence="2" id="KW-0863">Zinc-finger</keyword>
<evidence type="ECO:0000259" key="6">
    <source>
        <dbReference type="PROSITE" id="PS51194"/>
    </source>
</evidence>
<dbReference type="InterPro" id="IPR038718">
    <property type="entry name" value="SNF2-like_sf"/>
</dbReference>
<dbReference type="SMART" id="SM00490">
    <property type="entry name" value="HELICc"/>
    <property type="match status" value="1"/>
</dbReference>
<evidence type="ECO:0000256" key="1">
    <source>
        <dbReference type="ARBA" id="ARBA00022801"/>
    </source>
</evidence>
<dbReference type="GO" id="GO:0008270">
    <property type="term" value="F:zinc ion binding"/>
    <property type="evidence" value="ECO:0007669"/>
    <property type="project" value="UniProtKB-KW"/>
</dbReference>
<proteinExistence type="predicted"/>
<evidence type="ECO:0000313" key="7">
    <source>
        <dbReference type="EMBL" id="EES51516.1"/>
    </source>
</evidence>
<feature type="domain" description="Helicase ATP-binding" evidence="5">
    <location>
        <begin position="604"/>
        <end position="768"/>
    </location>
</feature>
<organism evidence="7 8">
    <name type="scientific">Leptospirillum ferrodiazotrophum</name>
    <dbReference type="NCBI Taxonomy" id="412449"/>
    <lineage>
        <taxon>Bacteria</taxon>
        <taxon>Pseudomonadati</taxon>
        <taxon>Nitrospirota</taxon>
        <taxon>Nitrospiria</taxon>
        <taxon>Nitrospirales</taxon>
        <taxon>Nitrospiraceae</taxon>
        <taxon>Leptospirillum</taxon>
    </lineage>
</organism>
<reference evidence="7 8" key="1">
    <citation type="journal article" date="2009" name="Appl. Environ. Microbiol.">
        <title>Community genomic and proteomic analyses of chemoautotrophic iron-oxidizing "Leptospirillum rubarum" (Group II) and "Leptospirillum ferrodiazotrophum" (Group III) bacteria in acid mine drainage biofilms.</title>
        <authorList>
            <person name="Goltsman D.S."/>
            <person name="Denef V.J."/>
            <person name="Singer S.W."/>
            <person name="VerBerkmoes N.C."/>
            <person name="Lefsrud M."/>
            <person name="Mueller R.S."/>
            <person name="Dick G.J."/>
            <person name="Sun C.L."/>
            <person name="Wheeler K.E."/>
            <person name="Zemla A."/>
            <person name="Baker B.J."/>
            <person name="Hauser L."/>
            <person name="Land M."/>
            <person name="Shah M.B."/>
            <person name="Thelen M.P."/>
            <person name="Hettich R.L."/>
            <person name="Banfield J.F."/>
        </authorList>
    </citation>
    <scope>NUCLEOTIDE SEQUENCE [LARGE SCALE GENOMIC DNA]</scope>
</reference>
<keyword evidence="7" id="KW-0067">ATP-binding</keyword>
<name>C6I0R6_9BACT</name>
<dbReference type="Proteomes" id="UP000009374">
    <property type="component" value="Unassembled WGS sequence"/>
</dbReference>
<dbReference type="Gene3D" id="3.40.50.10810">
    <property type="entry name" value="Tandem AAA-ATPase domain"/>
    <property type="match status" value="1"/>
</dbReference>
<dbReference type="CDD" id="cd18793">
    <property type="entry name" value="SF2_C_SNF"/>
    <property type="match status" value="1"/>
</dbReference>
<feature type="domain" description="SWIM-type" evidence="4">
    <location>
        <begin position="54"/>
        <end position="89"/>
    </location>
</feature>
<keyword evidence="7" id="KW-0347">Helicase</keyword>
<dbReference type="AlphaFoldDB" id="C6I0R6"/>
<evidence type="ECO:0000256" key="3">
    <source>
        <dbReference type="SAM" id="MobiDB-lite"/>
    </source>
</evidence>
<protein>
    <submittedName>
        <fullName evidence="7">Putative helicase, Snf2 family</fullName>
    </submittedName>
</protein>
<dbReference type="InterPro" id="IPR027417">
    <property type="entry name" value="P-loop_NTPase"/>
</dbReference>
<keyword evidence="1" id="KW-0378">Hydrolase</keyword>
<evidence type="ECO:0000256" key="2">
    <source>
        <dbReference type="PROSITE-ProRule" id="PRU00325"/>
    </source>
</evidence>
<keyword evidence="8" id="KW-1185">Reference proteome</keyword>
<gene>
    <name evidence="7" type="ORF">UBAL3_95950014</name>
</gene>
<evidence type="ECO:0000259" key="5">
    <source>
        <dbReference type="PROSITE" id="PS51192"/>
    </source>
</evidence>
<dbReference type="SUPFAM" id="SSF52540">
    <property type="entry name" value="P-loop containing nucleoside triphosphate hydrolases"/>
    <property type="match status" value="2"/>
</dbReference>